<proteinExistence type="inferred from homology"/>
<dbReference type="InterPro" id="IPR029045">
    <property type="entry name" value="ClpP/crotonase-like_dom_sf"/>
</dbReference>
<dbReference type="PROSITE" id="PS00166">
    <property type="entry name" value="ENOYL_COA_HYDRATASE"/>
    <property type="match status" value="1"/>
</dbReference>
<dbReference type="Gene3D" id="3.90.226.10">
    <property type="entry name" value="2-enoyl-CoA Hydratase, Chain A, domain 1"/>
    <property type="match status" value="1"/>
</dbReference>
<dbReference type="RefSeq" id="WP_251417658.1">
    <property type="nucleotide sequence ID" value="NZ_JAMQGM010000045.1"/>
</dbReference>
<name>A0ABT0XAS4_9ACTN</name>
<dbReference type="EMBL" id="JAMQGM010000045">
    <property type="protein sequence ID" value="MCM2579631.1"/>
    <property type="molecule type" value="Genomic_DNA"/>
</dbReference>
<dbReference type="Proteomes" id="UP001167160">
    <property type="component" value="Unassembled WGS sequence"/>
</dbReference>
<sequence>MPLVRTELTEGVGVVTLADPERRNALSAGLLAELTAAFDALEAAEDVAAVVVTGEGPAFCAGAVLDDLLTAVDGDTAPVEQVYEGFDRVRRSPLLTVAAVQGPAVGAGLNLALACDIRVAGLSAWFDTRFLRIGLHPGGGHLRMLEQLVGPQTAAAMVLCGERLDARTAQERGLVLRAAPDDELLATARGLAGRAAAAGRDLVVSVKQTLRESPAMTAEQALAVEAERQRRSFARPATAALLRGAASRAPGSGVTARDRQEN</sequence>
<evidence type="ECO:0000313" key="3">
    <source>
        <dbReference type="EMBL" id="MCM2579631.1"/>
    </source>
</evidence>
<dbReference type="PANTHER" id="PTHR11941">
    <property type="entry name" value="ENOYL-COA HYDRATASE-RELATED"/>
    <property type="match status" value="1"/>
</dbReference>
<dbReference type="CDD" id="cd06558">
    <property type="entry name" value="crotonase-like"/>
    <property type="match status" value="1"/>
</dbReference>
<evidence type="ECO:0000256" key="2">
    <source>
        <dbReference type="RuleBase" id="RU003707"/>
    </source>
</evidence>
<evidence type="ECO:0000256" key="1">
    <source>
        <dbReference type="ARBA" id="ARBA00005254"/>
    </source>
</evidence>
<keyword evidence="4" id="KW-1185">Reference proteome</keyword>
<accession>A0ABT0XAS4</accession>
<dbReference type="Pfam" id="PF00378">
    <property type="entry name" value="ECH_1"/>
    <property type="match status" value="1"/>
</dbReference>
<gene>
    <name evidence="3" type="ORF">M1E25_20140</name>
</gene>
<dbReference type="InterPro" id="IPR018376">
    <property type="entry name" value="Enoyl-CoA_hyd/isom_CS"/>
</dbReference>
<dbReference type="InterPro" id="IPR001753">
    <property type="entry name" value="Enoyl-CoA_hydra/iso"/>
</dbReference>
<evidence type="ECO:0000313" key="4">
    <source>
        <dbReference type="Proteomes" id="UP001167160"/>
    </source>
</evidence>
<comment type="similarity">
    <text evidence="1 2">Belongs to the enoyl-CoA hydratase/isomerase family.</text>
</comment>
<comment type="caution">
    <text evidence="3">The sequence shown here is derived from an EMBL/GenBank/DDBJ whole genome shotgun (WGS) entry which is preliminary data.</text>
</comment>
<dbReference type="SUPFAM" id="SSF52096">
    <property type="entry name" value="ClpP/crotonase"/>
    <property type="match status" value="1"/>
</dbReference>
<dbReference type="PANTHER" id="PTHR11941:SF54">
    <property type="entry name" value="ENOYL-COA HYDRATASE, MITOCHONDRIAL"/>
    <property type="match status" value="1"/>
</dbReference>
<protein>
    <submittedName>
        <fullName evidence="3">Enoyl-CoA hydratase-related protein</fullName>
    </submittedName>
</protein>
<reference evidence="3" key="1">
    <citation type="journal article" date="2023" name="Int. J. Syst. Evol. Microbiol.">
        <title>Streptomyces meridianus sp. nov. isolated from brackish water of the Tagus estuary in Alcochete, Portugal.</title>
        <authorList>
            <person name="Santos J.D.N."/>
            <person name="Klimek D."/>
            <person name="Calusinska M."/>
            <person name="Lobo Da Cunha A."/>
            <person name="Catita J."/>
            <person name="Goncalves H."/>
            <person name="Gonzalez I."/>
            <person name="Reyes F."/>
            <person name="Lage O.M."/>
        </authorList>
    </citation>
    <scope>NUCLEOTIDE SEQUENCE</scope>
    <source>
        <strain evidence="3">MTZ3.1</strain>
    </source>
</reference>
<organism evidence="3 4">
    <name type="scientific">Streptomyces meridianus</name>
    <dbReference type="NCBI Taxonomy" id="2938945"/>
    <lineage>
        <taxon>Bacteria</taxon>
        <taxon>Bacillati</taxon>
        <taxon>Actinomycetota</taxon>
        <taxon>Actinomycetes</taxon>
        <taxon>Kitasatosporales</taxon>
        <taxon>Streptomycetaceae</taxon>
        <taxon>Streptomyces</taxon>
    </lineage>
</organism>